<proteinExistence type="predicted"/>
<accession>A0ABT4B6E3</accession>
<feature type="domain" description="Pyridoxamine 5'-phosphate oxidase N-terminal" evidence="2">
    <location>
        <begin position="38"/>
        <end position="160"/>
    </location>
</feature>
<dbReference type="EMBL" id="JAPNTZ010000010">
    <property type="protein sequence ID" value="MCY1142064.1"/>
    <property type="molecule type" value="Genomic_DNA"/>
</dbReference>
<organism evidence="3 4">
    <name type="scientific">Paractinoplanes pyxinae</name>
    <dbReference type="NCBI Taxonomy" id="2997416"/>
    <lineage>
        <taxon>Bacteria</taxon>
        <taxon>Bacillati</taxon>
        <taxon>Actinomycetota</taxon>
        <taxon>Actinomycetes</taxon>
        <taxon>Micromonosporales</taxon>
        <taxon>Micromonosporaceae</taxon>
        <taxon>Paractinoplanes</taxon>
    </lineage>
</organism>
<dbReference type="SUPFAM" id="SSF50475">
    <property type="entry name" value="FMN-binding split barrel"/>
    <property type="match status" value="1"/>
</dbReference>
<dbReference type="Gene3D" id="2.30.110.10">
    <property type="entry name" value="Electron Transport, Fmn-binding Protein, Chain A"/>
    <property type="match status" value="1"/>
</dbReference>
<gene>
    <name evidence="3" type="ORF">OWR29_29065</name>
</gene>
<evidence type="ECO:0000313" key="4">
    <source>
        <dbReference type="Proteomes" id="UP001151002"/>
    </source>
</evidence>
<dbReference type="Pfam" id="PF01243">
    <property type="entry name" value="PNPOx_N"/>
    <property type="match status" value="1"/>
</dbReference>
<evidence type="ECO:0000259" key="2">
    <source>
        <dbReference type="Pfam" id="PF01243"/>
    </source>
</evidence>
<dbReference type="RefSeq" id="WP_267566448.1">
    <property type="nucleotide sequence ID" value="NZ_JAPNTZ010000010.1"/>
</dbReference>
<dbReference type="Proteomes" id="UP001151002">
    <property type="component" value="Unassembled WGS sequence"/>
</dbReference>
<dbReference type="InterPro" id="IPR011576">
    <property type="entry name" value="Pyridox_Oxase_N"/>
</dbReference>
<name>A0ABT4B6E3_9ACTN</name>
<sequence length="178" mass="19454">MSQPRTTMIKRVGDQTKPGNWDEASVAPAGWDDVRRRLREGPGPCWLSAGSGSGPHVRPVFAAWTGDSFVVASNPGARKTAVLRTSPVCSVAIDLKEMHLVVEGRANRLTAEPDLRRSVAAFDEVFSWPTEVDGDLLTSSYAAPSSGGPSFEVYEIRPVKAYAFPTSDQFEPTRFNWK</sequence>
<evidence type="ECO:0000313" key="3">
    <source>
        <dbReference type="EMBL" id="MCY1142064.1"/>
    </source>
</evidence>
<reference evidence="3" key="1">
    <citation type="submission" date="2022-11" db="EMBL/GenBank/DDBJ databases">
        <authorList>
            <person name="Somphong A."/>
            <person name="Phongsopitanun W."/>
        </authorList>
    </citation>
    <scope>NUCLEOTIDE SEQUENCE</scope>
    <source>
        <strain evidence="3">Pm04-4</strain>
    </source>
</reference>
<dbReference type="InterPro" id="IPR012349">
    <property type="entry name" value="Split_barrel_FMN-bd"/>
</dbReference>
<feature type="region of interest" description="Disordered" evidence="1">
    <location>
        <begin position="1"/>
        <end position="26"/>
    </location>
</feature>
<protein>
    <submittedName>
        <fullName evidence="3">Pyridoxamine 5'-phosphate oxidase family protein</fullName>
    </submittedName>
</protein>
<comment type="caution">
    <text evidence="3">The sequence shown here is derived from an EMBL/GenBank/DDBJ whole genome shotgun (WGS) entry which is preliminary data.</text>
</comment>
<keyword evidence="4" id="KW-1185">Reference proteome</keyword>
<evidence type="ECO:0000256" key="1">
    <source>
        <dbReference type="SAM" id="MobiDB-lite"/>
    </source>
</evidence>